<evidence type="ECO:0000256" key="1">
    <source>
        <dbReference type="SAM" id="MobiDB-lite"/>
    </source>
</evidence>
<feature type="compositionally biased region" description="Basic and acidic residues" evidence="1">
    <location>
        <begin position="1"/>
        <end position="14"/>
    </location>
</feature>
<accession>A0A645G4C0</accession>
<name>A0A645G4C0_9ZZZZ</name>
<dbReference type="EMBL" id="VSSQ01066297">
    <property type="protein sequence ID" value="MPN18873.1"/>
    <property type="molecule type" value="Genomic_DNA"/>
</dbReference>
<proteinExistence type="predicted"/>
<reference evidence="2" key="1">
    <citation type="submission" date="2019-08" db="EMBL/GenBank/DDBJ databases">
        <authorList>
            <person name="Kucharzyk K."/>
            <person name="Murdoch R.W."/>
            <person name="Higgins S."/>
            <person name="Loffler F."/>
        </authorList>
    </citation>
    <scope>NUCLEOTIDE SEQUENCE</scope>
</reference>
<dbReference type="AlphaFoldDB" id="A0A645G4C0"/>
<comment type="caution">
    <text evidence="2">The sequence shown here is derived from an EMBL/GenBank/DDBJ whole genome shotgun (WGS) entry which is preliminary data.</text>
</comment>
<evidence type="ECO:0000313" key="2">
    <source>
        <dbReference type="EMBL" id="MPN18873.1"/>
    </source>
</evidence>
<feature type="region of interest" description="Disordered" evidence="1">
    <location>
        <begin position="1"/>
        <end position="25"/>
    </location>
</feature>
<protein>
    <submittedName>
        <fullName evidence="2">Uncharacterized protein</fullName>
    </submittedName>
</protein>
<sequence>MDRDASRGDHRADLSEVAARTAQAAQSEIEIEDGFDVSVEKSHALHEEGQRPVPVGAAFFREKYPFVKAVFPAGDTLHKG</sequence>
<organism evidence="2">
    <name type="scientific">bioreactor metagenome</name>
    <dbReference type="NCBI Taxonomy" id="1076179"/>
    <lineage>
        <taxon>unclassified sequences</taxon>
        <taxon>metagenomes</taxon>
        <taxon>ecological metagenomes</taxon>
    </lineage>
</organism>
<gene>
    <name evidence="2" type="ORF">SDC9_166238</name>
</gene>